<dbReference type="InterPro" id="IPR010294">
    <property type="entry name" value="ADAMTS_spacer1"/>
</dbReference>
<evidence type="ECO:0000259" key="16">
    <source>
        <dbReference type="PROSITE" id="PS50215"/>
    </source>
</evidence>
<feature type="binding site" evidence="13">
    <location>
        <position position="391"/>
    </location>
    <ligand>
        <name>Zn(2+)</name>
        <dbReference type="ChEBI" id="CHEBI:29105"/>
        <note>catalytic</note>
    </ligand>
</feature>
<keyword evidence="11 13" id="KW-1015">Disulfide bond</keyword>
<feature type="domain" description="Peptidase M12B" evidence="16">
    <location>
        <begin position="253"/>
        <end position="454"/>
    </location>
</feature>
<evidence type="ECO:0000313" key="18">
    <source>
        <dbReference type="RefSeq" id="XP_006815023.1"/>
    </source>
</evidence>
<feature type="non-terminal residue" evidence="18">
    <location>
        <position position="914"/>
    </location>
</feature>
<sequence>MTASIFIFITAVFSHSILQVHGVRIGRNSHIEFDHLAKKLSDYEIIIPYLSTSDGRFISHRLAPQEGSGDNTLTTDSKKGVRNRRYSTDNTQTNEMHFSLKAFGSEFTLNVHKNVHLVSPGAVVEWMTSSGRREETIQEGCFYIGEVKNKSHSTVAVSNCNGLAGFIQVNGEDYFIEPLEKNAPSYNNNYTSTWNSNDTESDEFLHVMYKRSSMKKSSHGDHDTVAPFNLLGGASDVIGRSIEDRAKRSIGQKHMEVLLTADHSVVDFHGSNNIQIYLLTLMNIVNSVYKHETLGVNLNIALVRIILLDASQASLVRVGQPSQSLENVCRWAHTQQNRDGTNKPHHDHAIFLTRQNFGPAGYAPVTGMCHLFRSCTLNKEDGFSSAFVMAHETGHVLGMEHDGQGSNECNDEASTGSIMAPLVKATFTNYYWSRCSMLYLTLYFSSYQCLLDDPFRTQWPALEEELGIGYSMDDQCEYDFGQGHKRCTAFQGMDLCMQLWCSHPDNPFFCKTKKGPPLDGTSCGPGKWCHTGSCVESRVQITHGSWSNWNEFSECSRSCGIGAQMRTRECNNPKPSSEGDDCKGQNVEFRLCNTQDCQDSNVDFRAQQCEDSHKNWQIKKRKHTWLPHENSNSSLQCKLSCISEETHDLSVSSLNVIDGTRCSYDNSNNICVQGQCQIVGCDNKLGSSLREDQCGVCGGDNSDCRTIRGTYNKKPRKKFQKMVVLPKGARYVEVSETSPSRNTITVKDRETGHYILSNNYEDSKDTVFITAGTKFTYTVENEKETLSASAALQRDIIILVHAYSLQNPEEMKVNYRYVMHKHQVDDEVVSNKRFHDPSSTKENKIPDKSTRFSWEMAGWSDCTKKCGGGYQTFRFVCKRKSDAKIVNRRMCDQSKLYQPETVKRACNTQPCERP</sequence>
<dbReference type="Gene3D" id="3.40.390.10">
    <property type="entry name" value="Collagenase (Catalytic Domain)"/>
    <property type="match status" value="1"/>
</dbReference>
<evidence type="ECO:0000256" key="14">
    <source>
        <dbReference type="SAM" id="MobiDB-lite"/>
    </source>
</evidence>
<reference evidence="18" key="1">
    <citation type="submission" date="2025-08" db="UniProtKB">
        <authorList>
            <consortium name="RefSeq"/>
        </authorList>
    </citation>
    <scope>IDENTIFICATION</scope>
    <source>
        <tissue evidence="18">Testes</tissue>
    </source>
</reference>
<dbReference type="Gene3D" id="2.60.120.830">
    <property type="match status" value="1"/>
</dbReference>
<keyword evidence="7" id="KW-0677">Repeat</keyword>
<dbReference type="PRINTS" id="PR01857">
    <property type="entry name" value="ADAMTSFAMILY"/>
</dbReference>
<dbReference type="GeneID" id="102802887"/>
<evidence type="ECO:0000256" key="3">
    <source>
        <dbReference type="ARBA" id="ARBA00022530"/>
    </source>
</evidence>
<dbReference type="PRINTS" id="PR01705">
    <property type="entry name" value="TSP1REPEAT"/>
</dbReference>
<evidence type="ECO:0000256" key="11">
    <source>
        <dbReference type="ARBA" id="ARBA00023157"/>
    </source>
</evidence>
<dbReference type="CDD" id="cd04273">
    <property type="entry name" value="ZnMc_ADAMTS_like"/>
    <property type="match status" value="1"/>
</dbReference>
<dbReference type="PANTHER" id="PTHR13723:SF304">
    <property type="entry name" value="A DISINTEGRIN AND METALLOPROTEINASE WITH THROMBOSPONDIN MOTIFS 2-LIKE PROTEIN"/>
    <property type="match status" value="1"/>
</dbReference>
<keyword evidence="17" id="KW-1185">Reference proteome</keyword>
<name>A0ABM0M4T2_SACKO</name>
<evidence type="ECO:0000256" key="2">
    <source>
        <dbReference type="ARBA" id="ARBA00022525"/>
    </source>
</evidence>
<gene>
    <name evidence="18" type="primary">LOC102802887</name>
</gene>
<feature type="signal peptide" evidence="15">
    <location>
        <begin position="1"/>
        <end position="22"/>
    </location>
</feature>
<keyword evidence="8" id="KW-0378">Hydrolase</keyword>
<dbReference type="Pfam" id="PF05986">
    <property type="entry name" value="ADAMTS_spacer1"/>
    <property type="match status" value="1"/>
</dbReference>
<feature type="binding site" evidence="13">
    <location>
        <position position="395"/>
    </location>
    <ligand>
        <name>Zn(2+)</name>
        <dbReference type="ChEBI" id="CHEBI:29105"/>
        <note>catalytic</note>
    </ligand>
</feature>
<protein>
    <submittedName>
        <fullName evidence="18">A disintegrin and metalloproteinase with thrombospondin motifs 3-like</fullName>
    </submittedName>
</protein>
<comment type="caution">
    <text evidence="13">Lacks conserved residue(s) required for the propagation of feature annotation.</text>
</comment>
<dbReference type="InterPro" id="IPR013273">
    <property type="entry name" value="ADAMTS/ADAMTS-like"/>
</dbReference>
<dbReference type="PROSITE" id="PS50215">
    <property type="entry name" value="ADAM_MEPRO"/>
    <property type="match status" value="1"/>
</dbReference>
<evidence type="ECO:0000256" key="9">
    <source>
        <dbReference type="ARBA" id="ARBA00022833"/>
    </source>
</evidence>
<accession>A0ABM0M4T2</accession>
<dbReference type="Pfam" id="PF01421">
    <property type="entry name" value="Reprolysin"/>
    <property type="match status" value="1"/>
</dbReference>
<dbReference type="Gene3D" id="3.40.1620.60">
    <property type="match status" value="1"/>
</dbReference>
<dbReference type="Proteomes" id="UP000694865">
    <property type="component" value="Unplaced"/>
</dbReference>
<organism evidence="17 18">
    <name type="scientific">Saccoglossus kowalevskii</name>
    <name type="common">Acorn worm</name>
    <dbReference type="NCBI Taxonomy" id="10224"/>
    <lineage>
        <taxon>Eukaryota</taxon>
        <taxon>Metazoa</taxon>
        <taxon>Hemichordata</taxon>
        <taxon>Enteropneusta</taxon>
        <taxon>Harrimaniidae</taxon>
        <taxon>Saccoglossus</taxon>
    </lineage>
</organism>
<evidence type="ECO:0000256" key="10">
    <source>
        <dbReference type="ARBA" id="ARBA00023049"/>
    </source>
</evidence>
<keyword evidence="9 13" id="KW-0862">Zinc</keyword>
<feature type="active site" evidence="13">
    <location>
        <position position="392"/>
    </location>
</feature>
<evidence type="ECO:0000256" key="7">
    <source>
        <dbReference type="ARBA" id="ARBA00022737"/>
    </source>
</evidence>
<dbReference type="SUPFAM" id="SSF55486">
    <property type="entry name" value="Metalloproteases ('zincins'), catalytic domain"/>
    <property type="match status" value="1"/>
</dbReference>
<evidence type="ECO:0000256" key="12">
    <source>
        <dbReference type="ARBA" id="ARBA00023180"/>
    </source>
</evidence>
<dbReference type="RefSeq" id="XP_006815023.1">
    <property type="nucleotide sequence ID" value="XM_006814960.1"/>
</dbReference>
<dbReference type="Pfam" id="PF00090">
    <property type="entry name" value="TSP_1"/>
    <property type="match status" value="1"/>
</dbReference>
<dbReference type="InterPro" id="IPR002870">
    <property type="entry name" value="Peptidase_M12B_N"/>
</dbReference>
<dbReference type="InterPro" id="IPR045371">
    <property type="entry name" value="ADAMTS_CR_3"/>
</dbReference>
<evidence type="ECO:0000256" key="13">
    <source>
        <dbReference type="PROSITE-ProRule" id="PRU00276"/>
    </source>
</evidence>
<evidence type="ECO:0000256" key="5">
    <source>
        <dbReference type="ARBA" id="ARBA00022723"/>
    </source>
</evidence>
<keyword evidence="12" id="KW-0325">Glycoprotein</keyword>
<dbReference type="SUPFAM" id="SSF82895">
    <property type="entry name" value="TSP-1 type 1 repeat"/>
    <property type="match status" value="2"/>
</dbReference>
<dbReference type="SMART" id="SM00209">
    <property type="entry name" value="TSP1"/>
    <property type="match status" value="2"/>
</dbReference>
<dbReference type="Pfam" id="PF17771">
    <property type="entry name" value="ADAMTS_CR_2"/>
    <property type="match status" value="1"/>
</dbReference>
<evidence type="ECO:0000256" key="6">
    <source>
        <dbReference type="ARBA" id="ARBA00022729"/>
    </source>
</evidence>
<dbReference type="InterPro" id="IPR001590">
    <property type="entry name" value="Peptidase_M12B"/>
</dbReference>
<comment type="subcellular location">
    <subcellularLocation>
        <location evidence="1">Secreted</location>
        <location evidence="1">Extracellular space</location>
        <location evidence="1">Extracellular matrix</location>
    </subcellularLocation>
</comment>
<feature type="chain" id="PRO_5047316379" evidence="15">
    <location>
        <begin position="23"/>
        <end position="914"/>
    </location>
</feature>
<dbReference type="Pfam" id="PF19236">
    <property type="entry name" value="ADAMTS_CR_3"/>
    <property type="match status" value="1"/>
</dbReference>
<keyword evidence="4" id="KW-0645">Protease</keyword>
<keyword evidence="2" id="KW-0964">Secreted</keyword>
<evidence type="ECO:0000256" key="4">
    <source>
        <dbReference type="ARBA" id="ARBA00022670"/>
    </source>
</evidence>
<feature type="binding site" evidence="13">
    <location>
        <position position="401"/>
    </location>
    <ligand>
        <name>Zn(2+)</name>
        <dbReference type="ChEBI" id="CHEBI:29105"/>
        <note>catalytic</note>
    </ligand>
</feature>
<dbReference type="Pfam" id="PF01562">
    <property type="entry name" value="Pep_M12B_propep"/>
    <property type="match status" value="1"/>
</dbReference>
<feature type="disulfide bond" evidence="13">
    <location>
        <begin position="369"/>
        <end position="449"/>
    </location>
</feature>
<keyword evidence="6 15" id="KW-0732">Signal</keyword>
<keyword evidence="3" id="KW-0272">Extracellular matrix</keyword>
<dbReference type="PROSITE" id="PS50092">
    <property type="entry name" value="TSP1"/>
    <property type="match status" value="2"/>
</dbReference>
<evidence type="ECO:0000256" key="8">
    <source>
        <dbReference type="ARBA" id="ARBA00022801"/>
    </source>
</evidence>
<evidence type="ECO:0000256" key="1">
    <source>
        <dbReference type="ARBA" id="ARBA00004498"/>
    </source>
</evidence>
<keyword evidence="10" id="KW-0482">Metalloprotease</keyword>
<dbReference type="InterPro" id="IPR036383">
    <property type="entry name" value="TSP1_rpt_sf"/>
</dbReference>
<dbReference type="InterPro" id="IPR041645">
    <property type="entry name" value="ADAMTS_CR_2"/>
</dbReference>
<feature type="region of interest" description="Disordered" evidence="14">
    <location>
        <begin position="63"/>
        <end position="84"/>
    </location>
</feature>
<evidence type="ECO:0000256" key="15">
    <source>
        <dbReference type="SAM" id="SignalP"/>
    </source>
</evidence>
<dbReference type="InterPro" id="IPR050439">
    <property type="entry name" value="ADAMTS_ADAMTS-like"/>
</dbReference>
<dbReference type="InterPro" id="IPR024079">
    <property type="entry name" value="MetalloPept_cat_dom_sf"/>
</dbReference>
<keyword evidence="5 13" id="KW-0479">Metal-binding</keyword>
<dbReference type="Pfam" id="PF19030">
    <property type="entry name" value="TSP1_ADAMTS"/>
    <property type="match status" value="1"/>
</dbReference>
<dbReference type="PANTHER" id="PTHR13723">
    <property type="entry name" value="ADAMTS A DISINTEGRIN AND METALLOPROTEASE WITH THROMBOSPONDIN MOTIFS PROTEASE"/>
    <property type="match status" value="1"/>
</dbReference>
<dbReference type="InterPro" id="IPR000884">
    <property type="entry name" value="TSP1_rpt"/>
</dbReference>
<evidence type="ECO:0000313" key="17">
    <source>
        <dbReference type="Proteomes" id="UP000694865"/>
    </source>
</evidence>
<dbReference type="Gene3D" id="2.20.100.10">
    <property type="entry name" value="Thrombospondin type-1 (TSP1) repeat"/>
    <property type="match status" value="2"/>
</dbReference>
<proteinExistence type="predicted"/>